<protein>
    <submittedName>
        <fullName evidence="1">FMN-binding negative transcriptional regulator</fullName>
    </submittedName>
</protein>
<dbReference type="InterPro" id="IPR012349">
    <property type="entry name" value="Split_barrel_FMN-bd"/>
</dbReference>
<dbReference type="PANTHER" id="PTHR35802:SF1">
    <property type="entry name" value="PROTEASE SYNTHASE AND SPORULATION PROTEIN PAI 2"/>
    <property type="match status" value="1"/>
</dbReference>
<dbReference type="PANTHER" id="PTHR35802">
    <property type="entry name" value="PROTEASE SYNTHASE AND SPORULATION PROTEIN PAI 2"/>
    <property type="match status" value="1"/>
</dbReference>
<comment type="caution">
    <text evidence="1">The sequence shown here is derived from an EMBL/GenBank/DDBJ whole genome shotgun (WGS) entry which is preliminary data.</text>
</comment>
<dbReference type="SUPFAM" id="SSF50475">
    <property type="entry name" value="FMN-binding split barrel"/>
    <property type="match status" value="1"/>
</dbReference>
<keyword evidence="2" id="KW-1185">Reference proteome</keyword>
<name>A0A4R6AVU2_9RHOB</name>
<accession>A0A4R6AVU2</accession>
<dbReference type="Proteomes" id="UP000294562">
    <property type="component" value="Unassembled WGS sequence"/>
</dbReference>
<dbReference type="Gene3D" id="2.30.110.10">
    <property type="entry name" value="Electron Transport, Fmn-binding Protein, Chain A"/>
    <property type="match status" value="1"/>
</dbReference>
<proteinExistence type="predicted"/>
<dbReference type="PIRSF" id="PIRSF010372">
    <property type="entry name" value="PaiB"/>
    <property type="match status" value="1"/>
</dbReference>
<dbReference type="Pfam" id="PF04299">
    <property type="entry name" value="FMN_bind_2"/>
    <property type="match status" value="1"/>
</dbReference>
<reference evidence="1 2" key="1">
    <citation type="submission" date="2019-03" db="EMBL/GenBank/DDBJ databases">
        <title>Rhodobacteraceae bacterium SM1902, a new member of the family Rhodobacteraceae isolated from Yantai.</title>
        <authorList>
            <person name="Sun Y."/>
        </authorList>
    </citation>
    <scope>NUCLEOTIDE SEQUENCE [LARGE SCALE GENOMIC DNA]</scope>
    <source>
        <strain evidence="1 2">SM1902</strain>
    </source>
</reference>
<organism evidence="1 2">
    <name type="scientific">Meridianimarinicoccus aquatilis</name>
    <dbReference type="NCBI Taxonomy" id="2552766"/>
    <lineage>
        <taxon>Bacteria</taxon>
        <taxon>Pseudomonadati</taxon>
        <taxon>Pseudomonadota</taxon>
        <taxon>Alphaproteobacteria</taxon>
        <taxon>Rhodobacterales</taxon>
        <taxon>Paracoccaceae</taxon>
        <taxon>Meridianimarinicoccus</taxon>
    </lineage>
</organism>
<sequence length="207" mass="22723">MTYIPEHFAETDPAEIAAILEGAPLACIVGQTEVAGLVANHVPLLAGPDGQLIGHVAQANDMHRVLQDGQEVLVIFRGLDGYVSPNYYPTKAEHHRHVPTWNYQVVHMRGTIRFQHEVARKRAAVGLLTRLHERRVNGDAAWRMADAPDDYMAAMLEAIVALRIDVTQVLAKSKLSQNREAVDFAGAVDGVRAAGHVALADRMARDR</sequence>
<dbReference type="EMBL" id="SMZO01000020">
    <property type="protein sequence ID" value="TDL87842.1"/>
    <property type="molecule type" value="Genomic_DNA"/>
</dbReference>
<evidence type="ECO:0000313" key="2">
    <source>
        <dbReference type="Proteomes" id="UP000294562"/>
    </source>
</evidence>
<dbReference type="InterPro" id="IPR007396">
    <property type="entry name" value="TR_PAI2-type"/>
</dbReference>
<dbReference type="OrthoDB" id="9794948at2"/>
<dbReference type="AlphaFoldDB" id="A0A4R6AVU2"/>
<gene>
    <name evidence="1" type="ORF">E2L05_10230</name>
</gene>
<evidence type="ECO:0000313" key="1">
    <source>
        <dbReference type="EMBL" id="TDL87842.1"/>
    </source>
</evidence>
<dbReference type="RefSeq" id="WP_133342816.1">
    <property type="nucleotide sequence ID" value="NZ_SMZO01000020.1"/>
</dbReference>